<dbReference type="AlphaFoldDB" id="A0A024VIX6"/>
<dbReference type="EMBL" id="KI928026">
    <property type="protein sequence ID" value="ETW28243.1"/>
    <property type="molecule type" value="Genomic_DNA"/>
</dbReference>
<evidence type="ECO:0000256" key="1">
    <source>
        <dbReference type="SAM" id="MobiDB-lite"/>
    </source>
</evidence>
<protein>
    <submittedName>
        <fullName evidence="2">Uncharacterized protein</fullName>
    </submittedName>
</protein>
<reference evidence="2 3" key="2">
    <citation type="submission" date="2013-02" db="EMBL/GenBank/DDBJ databases">
        <title>The Genome Sequence of Plasmodium falciparum FCH/4.</title>
        <authorList>
            <consortium name="The Broad Institute Genome Sequencing Platform"/>
            <consortium name="The Broad Institute Genome Sequencing Center for Infectious Disease"/>
            <person name="Neafsey D."/>
            <person name="Cheeseman I."/>
            <person name="Volkman S."/>
            <person name="Adams J."/>
            <person name="Walker B."/>
            <person name="Young S.K."/>
            <person name="Zeng Q."/>
            <person name="Gargeya S."/>
            <person name="Fitzgerald M."/>
            <person name="Haas B."/>
            <person name="Abouelleil A."/>
            <person name="Alvarado L."/>
            <person name="Arachchi H.M."/>
            <person name="Berlin A.M."/>
            <person name="Chapman S.B."/>
            <person name="Dewar J."/>
            <person name="Goldberg J."/>
            <person name="Griggs A."/>
            <person name="Gujja S."/>
            <person name="Hansen M."/>
            <person name="Howarth C."/>
            <person name="Imamovic A."/>
            <person name="Larimer J."/>
            <person name="McCowan C."/>
            <person name="Murphy C."/>
            <person name="Neiman D."/>
            <person name="Pearson M."/>
            <person name="Priest M."/>
            <person name="Roberts A."/>
            <person name="Saif S."/>
            <person name="Shea T."/>
            <person name="Sisk P."/>
            <person name="Sykes S."/>
            <person name="Wortman J."/>
            <person name="Nusbaum C."/>
            <person name="Birren B."/>
        </authorList>
    </citation>
    <scope>NUCLEOTIDE SEQUENCE [LARGE SCALE GENOMIC DNA]</scope>
    <source>
        <strain evidence="2 3">FCH/4</strain>
    </source>
</reference>
<gene>
    <name evidence="2" type="ORF">PFFCH_04400</name>
</gene>
<feature type="compositionally biased region" description="Basic and acidic residues" evidence="1">
    <location>
        <begin position="33"/>
        <end position="43"/>
    </location>
</feature>
<sequence>MLFKNEDSGNGVYCFTYNNFSDVTISDILNIRNDNKNNDNEDNKQDDEEKNDEDDNKSNLLLEENEENKRQGDKPFEDLSLFSFKNNEQCYDNIKMQQAILNSSYEKNVKNIVKIVYHEDCKLLYENTDIHVELPSIVYGRNRNKNNDVVNKCNQYNDDDYTNK</sequence>
<feature type="region of interest" description="Disordered" evidence="1">
    <location>
        <begin position="32"/>
        <end position="74"/>
    </location>
</feature>
<name>A0A024VIX6_PLAFA</name>
<organism evidence="2 3">
    <name type="scientific">Plasmodium falciparum FCH/4</name>
    <dbReference type="NCBI Taxonomy" id="1036724"/>
    <lineage>
        <taxon>Eukaryota</taxon>
        <taxon>Sar</taxon>
        <taxon>Alveolata</taxon>
        <taxon>Apicomplexa</taxon>
        <taxon>Aconoidasida</taxon>
        <taxon>Haemosporida</taxon>
        <taxon>Plasmodiidae</taxon>
        <taxon>Plasmodium</taxon>
        <taxon>Plasmodium (Laverania)</taxon>
    </lineage>
</organism>
<evidence type="ECO:0000313" key="2">
    <source>
        <dbReference type="EMBL" id="ETW28243.1"/>
    </source>
</evidence>
<evidence type="ECO:0000313" key="3">
    <source>
        <dbReference type="Proteomes" id="UP000030656"/>
    </source>
</evidence>
<reference evidence="2 3" key="1">
    <citation type="submission" date="2013-02" db="EMBL/GenBank/DDBJ databases">
        <title>The Genome Annotation of Plasmodium falciparum FCH/4.</title>
        <authorList>
            <consortium name="The Broad Institute Genome Sequencing Platform"/>
            <consortium name="The Broad Institute Genome Sequencing Center for Infectious Disease"/>
            <person name="Neafsey D."/>
            <person name="Hoffman S."/>
            <person name="Volkman S."/>
            <person name="Rosenthal P."/>
            <person name="Walker B."/>
            <person name="Young S.K."/>
            <person name="Zeng Q."/>
            <person name="Gargeya S."/>
            <person name="Fitzgerald M."/>
            <person name="Haas B."/>
            <person name="Abouelleil A."/>
            <person name="Allen A.W."/>
            <person name="Alvarado L."/>
            <person name="Arachchi H.M."/>
            <person name="Berlin A.M."/>
            <person name="Chapman S.B."/>
            <person name="Gainer-Dewar J."/>
            <person name="Goldberg J."/>
            <person name="Griggs A."/>
            <person name="Gujja S."/>
            <person name="Hansen M."/>
            <person name="Howarth C."/>
            <person name="Imamovic A."/>
            <person name="Ireland A."/>
            <person name="Larimer J."/>
            <person name="McCowan C."/>
            <person name="Murphy C."/>
            <person name="Pearson M."/>
            <person name="Poon T.W."/>
            <person name="Priest M."/>
            <person name="Roberts A."/>
            <person name="Saif S."/>
            <person name="Shea T."/>
            <person name="Sisk P."/>
            <person name="Sykes S."/>
            <person name="Wortman J."/>
            <person name="Nusbaum C."/>
            <person name="Birren B."/>
        </authorList>
    </citation>
    <scope>NUCLEOTIDE SEQUENCE [LARGE SCALE GENOMIC DNA]</scope>
    <source>
        <strain evidence="2 3">FCH/4</strain>
    </source>
</reference>
<accession>A0A024VIX6</accession>
<proteinExistence type="predicted"/>
<dbReference type="Proteomes" id="UP000030656">
    <property type="component" value="Unassembled WGS sequence"/>
</dbReference>
<feature type="compositionally biased region" description="Acidic residues" evidence="1">
    <location>
        <begin position="44"/>
        <end position="55"/>
    </location>
</feature>
<feature type="non-terminal residue" evidence="2">
    <location>
        <position position="164"/>
    </location>
</feature>